<organism evidence="1 2">
    <name type="scientific">Megaselia scalaris</name>
    <name type="common">Humpbacked fly</name>
    <name type="synonym">Phora scalaris</name>
    <dbReference type="NCBI Taxonomy" id="36166"/>
    <lineage>
        <taxon>Eukaryota</taxon>
        <taxon>Metazoa</taxon>
        <taxon>Ecdysozoa</taxon>
        <taxon>Arthropoda</taxon>
        <taxon>Hexapoda</taxon>
        <taxon>Insecta</taxon>
        <taxon>Pterygota</taxon>
        <taxon>Neoptera</taxon>
        <taxon>Endopterygota</taxon>
        <taxon>Diptera</taxon>
        <taxon>Brachycera</taxon>
        <taxon>Muscomorpha</taxon>
        <taxon>Platypezoidea</taxon>
        <taxon>Phoridae</taxon>
        <taxon>Megaseliini</taxon>
        <taxon>Megaselia</taxon>
    </lineage>
</organism>
<evidence type="ECO:0000313" key="1">
    <source>
        <dbReference type="EnsemblMetazoa" id="MESCA005089-PA"/>
    </source>
</evidence>
<evidence type="ECO:0000313" key="2">
    <source>
        <dbReference type="Proteomes" id="UP000015102"/>
    </source>
</evidence>
<keyword evidence="2" id="KW-1185">Reference proteome</keyword>
<dbReference type="HOGENOM" id="CLU_3244922_0_0_1"/>
<protein>
    <submittedName>
        <fullName evidence="1">Uncharacterized protein</fullName>
    </submittedName>
</protein>
<dbReference type="EMBL" id="CAQQ02040272">
    <property type="status" value="NOT_ANNOTATED_CDS"/>
    <property type="molecule type" value="Genomic_DNA"/>
</dbReference>
<reference evidence="1" key="2">
    <citation type="submission" date="2015-06" db="UniProtKB">
        <authorList>
            <consortium name="EnsemblMetazoa"/>
        </authorList>
    </citation>
    <scope>IDENTIFICATION</scope>
</reference>
<dbReference type="AlphaFoldDB" id="T1GNE1"/>
<accession>T1GNE1</accession>
<sequence length="43" mass="5250">MYQWNKDYKTLLTFSIQYLAWEWESLICLHIHTIPLTTLIKGH</sequence>
<reference evidence="2" key="1">
    <citation type="submission" date="2013-02" db="EMBL/GenBank/DDBJ databases">
        <authorList>
            <person name="Hughes D."/>
        </authorList>
    </citation>
    <scope>NUCLEOTIDE SEQUENCE</scope>
    <source>
        <strain>Durham</strain>
        <strain evidence="2">NC isolate 2 -- Noor lab</strain>
    </source>
</reference>
<dbReference type="EnsemblMetazoa" id="MESCA005089-RA">
    <property type="protein sequence ID" value="MESCA005089-PA"/>
    <property type="gene ID" value="MESCA005089"/>
</dbReference>
<name>T1GNE1_MEGSC</name>
<dbReference type="Proteomes" id="UP000015102">
    <property type="component" value="Unassembled WGS sequence"/>
</dbReference>
<dbReference type="EMBL" id="CAQQ02040273">
    <property type="status" value="NOT_ANNOTATED_CDS"/>
    <property type="molecule type" value="Genomic_DNA"/>
</dbReference>
<proteinExistence type="predicted"/>